<protein>
    <recommendedName>
        <fullName evidence="2">Single-stranded-DNA-specific exonuclease RecJ</fullName>
    </recommendedName>
</protein>
<feature type="domain" description="DDH" evidence="6">
    <location>
        <begin position="83"/>
        <end position="228"/>
    </location>
</feature>
<feature type="domain" description="DHHA1" evidence="7">
    <location>
        <begin position="344"/>
        <end position="433"/>
    </location>
</feature>
<gene>
    <name evidence="9" type="ORF">L2W38_01230</name>
</gene>
<evidence type="ECO:0000259" key="8">
    <source>
        <dbReference type="Pfam" id="PF17768"/>
    </source>
</evidence>
<dbReference type="Proteomes" id="UP001200430">
    <property type="component" value="Unassembled WGS sequence"/>
</dbReference>
<feature type="domain" description="RecJ OB" evidence="8">
    <location>
        <begin position="449"/>
        <end position="543"/>
    </location>
</feature>
<reference evidence="9 10" key="1">
    <citation type="submission" date="2022-01" db="EMBL/GenBank/DDBJ databases">
        <title>Dethiosulfovibrio faecalis sp. nov., a novel proteolytic, non-sulfur-reducing bacterium isolated from a marine aquaculture solid waste bioreactor.</title>
        <authorList>
            <person name="Grabowski S."/>
            <person name="Apolinario E."/>
            <person name="Schneider N."/>
            <person name="Marshall C.W."/>
            <person name="Sowers K.R."/>
        </authorList>
    </citation>
    <scope>NUCLEOTIDE SEQUENCE [LARGE SCALE GENOMIC DNA]</scope>
    <source>
        <strain evidence="9 10">DSM 12537</strain>
    </source>
</reference>
<evidence type="ECO:0000256" key="1">
    <source>
        <dbReference type="ARBA" id="ARBA00005915"/>
    </source>
</evidence>
<evidence type="ECO:0000256" key="2">
    <source>
        <dbReference type="ARBA" id="ARBA00019841"/>
    </source>
</evidence>
<dbReference type="Pfam" id="PF01368">
    <property type="entry name" value="DHH"/>
    <property type="match status" value="1"/>
</dbReference>
<name>A0ABS9EJR4_9BACT</name>
<evidence type="ECO:0000259" key="7">
    <source>
        <dbReference type="Pfam" id="PF02272"/>
    </source>
</evidence>
<keyword evidence="3" id="KW-0540">Nuclease</keyword>
<evidence type="ECO:0000313" key="9">
    <source>
        <dbReference type="EMBL" id="MCF4141439.1"/>
    </source>
</evidence>
<keyword evidence="10" id="KW-1185">Reference proteome</keyword>
<dbReference type="Gene3D" id="3.10.310.30">
    <property type="match status" value="1"/>
</dbReference>
<organism evidence="9 10">
    <name type="scientific">Dethiosulfovibrio marinus</name>
    <dbReference type="NCBI Taxonomy" id="133532"/>
    <lineage>
        <taxon>Bacteria</taxon>
        <taxon>Thermotogati</taxon>
        <taxon>Synergistota</taxon>
        <taxon>Synergistia</taxon>
        <taxon>Synergistales</taxon>
        <taxon>Dethiosulfovibrionaceae</taxon>
        <taxon>Dethiosulfovibrio</taxon>
    </lineage>
</organism>
<sequence>MPTCTFDDIRLISIDDDILKIAGKMNCSDVVAAVLSSRGEDGPINIEDFRIGGIDESLSSLDLGPGVSEAADTWKRAVSSRSVLVYGDYDVDGIASTALAVELAGVSGASSVHYYLPHRQKEGYGVHLPLIRRALAQGVQTLIVTDCGSKDVEPLREAVDGGMAVIVFDHHSVDGDTIDLPAFVNPQRGGSQEARNLCATSVLWCWAAVSSIVSRRWLEERLDLVALATVADCVPMGKLNRVLVDKGLEMLRNTRRSGIKELYARLGVSTAVLDEETLAMKVIPCLNAAGRMDVADLALSIVLGTGNVAGDVDRLDALNRRRKDLSADISSSIAEKIERDMEHVLYDDRWPVGVLSAIASRLCHSYEKGFALAAPSGNGIKGTLRVPEGANAVGILSELDDMLTAWGGHPYAAGFSVDPSRWGKLSSRLSEKLRSIVPERTVETVIDYDLSRFDMALWRDLRTIGPFGQLNPFPCFFIPRRGGERLLPLGKGEIHCKIDVGSGFLIAFNGAEQHRDMDNIAGWLYRPRLNQWKGRINLQFLVEKIVLSC</sequence>
<dbReference type="Pfam" id="PF02272">
    <property type="entry name" value="DHHA1"/>
    <property type="match status" value="1"/>
</dbReference>
<dbReference type="EMBL" id="JAKGUD010000001">
    <property type="protein sequence ID" value="MCF4141439.1"/>
    <property type="molecule type" value="Genomic_DNA"/>
</dbReference>
<dbReference type="RefSeq" id="WP_236097860.1">
    <property type="nucleotide sequence ID" value="NZ_JAKGUD010000001.1"/>
</dbReference>
<evidence type="ECO:0000256" key="3">
    <source>
        <dbReference type="ARBA" id="ARBA00022722"/>
    </source>
</evidence>
<proteinExistence type="inferred from homology"/>
<keyword evidence="5" id="KW-0269">Exonuclease</keyword>
<comment type="similarity">
    <text evidence="1">Belongs to the RecJ family.</text>
</comment>
<dbReference type="PANTHER" id="PTHR30255:SF2">
    <property type="entry name" value="SINGLE-STRANDED-DNA-SPECIFIC EXONUCLEASE RECJ"/>
    <property type="match status" value="1"/>
</dbReference>
<evidence type="ECO:0000259" key="6">
    <source>
        <dbReference type="Pfam" id="PF01368"/>
    </source>
</evidence>
<dbReference type="InterPro" id="IPR038763">
    <property type="entry name" value="DHH_sf"/>
</dbReference>
<dbReference type="InterPro" id="IPR051673">
    <property type="entry name" value="SSDNA_exonuclease_RecJ"/>
</dbReference>
<comment type="caution">
    <text evidence="9">The sequence shown here is derived from an EMBL/GenBank/DDBJ whole genome shotgun (WGS) entry which is preliminary data.</text>
</comment>
<accession>A0ABS9EJR4</accession>
<dbReference type="SUPFAM" id="SSF64182">
    <property type="entry name" value="DHH phosphoesterases"/>
    <property type="match status" value="1"/>
</dbReference>
<evidence type="ECO:0000256" key="5">
    <source>
        <dbReference type="ARBA" id="ARBA00022839"/>
    </source>
</evidence>
<dbReference type="InterPro" id="IPR001667">
    <property type="entry name" value="DDH_dom"/>
</dbReference>
<dbReference type="InterPro" id="IPR003156">
    <property type="entry name" value="DHHA1_dom"/>
</dbReference>
<evidence type="ECO:0000313" key="10">
    <source>
        <dbReference type="Proteomes" id="UP001200430"/>
    </source>
</evidence>
<evidence type="ECO:0000256" key="4">
    <source>
        <dbReference type="ARBA" id="ARBA00022801"/>
    </source>
</evidence>
<keyword evidence="4" id="KW-0378">Hydrolase</keyword>
<dbReference type="PANTHER" id="PTHR30255">
    <property type="entry name" value="SINGLE-STRANDED-DNA-SPECIFIC EXONUCLEASE RECJ"/>
    <property type="match status" value="1"/>
</dbReference>
<dbReference type="Gene3D" id="3.90.1640.30">
    <property type="match status" value="1"/>
</dbReference>
<dbReference type="Pfam" id="PF17768">
    <property type="entry name" value="RecJ_OB"/>
    <property type="match status" value="1"/>
</dbReference>
<dbReference type="InterPro" id="IPR041122">
    <property type="entry name" value="RecJ_OB"/>
</dbReference>